<dbReference type="GO" id="GO:0034975">
    <property type="term" value="P:protein folding in endoplasmic reticulum"/>
    <property type="evidence" value="ECO:0007669"/>
    <property type="project" value="TreeGrafter"/>
</dbReference>
<keyword evidence="7" id="KW-0732">Signal</keyword>
<comment type="subcellular location">
    <subcellularLocation>
        <location evidence="1">Endomembrane system</location>
    </subcellularLocation>
</comment>
<evidence type="ECO:0000256" key="4">
    <source>
        <dbReference type="ARBA" id="ARBA00023136"/>
    </source>
</evidence>
<feature type="chain" id="PRO_5031504259" description="SUN domain-containing protein" evidence="7">
    <location>
        <begin position="24"/>
        <end position="879"/>
    </location>
</feature>
<dbReference type="SUPFAM" id="SSF49785">
    <property type="entry name" value="Galactose-binding domain-like"/>
    <property type="match status" value="1"/>
</dbReference>
<feature type="compositionally biased region" description="Polar residues" evidence="5">
    <location>
        <begin position="330"/>
        <end position="343"/>
    </location>
</feature>
<dbReference type="InterPro" id="IPR045120">
    <property type="entry name" value="Suco/Slp1-like"/>
</dbReference>
<feature type="compositionally biased region" description="Basic and acidic residues" evidence="5">
    <location>
        <begin position="371"/>
        <end position="384"/>
    </location>
</feature>
<evidence type="ECO:0000256" key="5">
    <source>
        <dbReference type="SAM" id="MobiDB-lite"/>
    </source>
</evidence>
<dbReference type="PANTHER" id="PTHR12953:SF0">
    <property type="entry name" value="SUN DOMAIN-CONTAINING OSSIFICATION FACTOR"/>
    <property type="match status" value="1"/>
</dbReference>
<dbReference type="PANTHER" id="PTHR12953">
    <property type="entry name" value="MEMBRANE PROTEIN CH1 RELATED"/>
    <property type="match status" value="1"/>
</dbReference>
<dbReference type="GO" id="GO:0016020">
    <property type="term" value="C:membrane"/>
    <property type="evidence" value="ECO:0007669"/>
    <property type="project" value="InterPro"/>
</dbReference>
<evidence type="ECO:0000256" key="1">
    <source>
        <dbReference type="ARBA" id="ARBA00004308"/>
    </source>
</evidence>
<organism evidence="9">
    <name type="scientific">Lotharella globosa</name>
    <dbReference type="NCBI Taxonomy" id="91324"/>
    <lineage>
        <taxon>Eukaryota</taxon>
        <taxon>Sar</taxon>
        <taxon>Rhizaria</taxon>
        <taxon>Cercozoa</taxon>
        <taxon>Chlorarachniophyceae</taxon>
        <taxon>Lotharella</taxon>
    </lineage>
</organism>
<reference evidence="9" key="1">
    <citation type="submission" date="2021-01" db="EMBL/GenBank/DDBJ databases">
        <authorList>
            <person name="Corre E."/>
            <person name="Pelletier E."/>
            <person name="Niang G."/>
            <person name="Scheremetjew M."/>
            <person name="Finn R."/>
            <person name="Kale V."/>
            <person name="Holt S."/>
            <person name="Cochrane G."/>
            <person name="Meng A."/>
            <person name="Brown T."/>
            <person name="Cohen L."/>
        </authorList>
    </citation>
    <scope>NUCLEOTIDE SEQUENCE</scope>
    <source>
        <strain evidence="9">CCCM811</strain>
    </source>
</reference>
<evidence type="ECO:0000256" key="3">
    <source>
        <dbReference type="ARBA" id="ARBA00022989"/>
    </source>
</evidence>
<dbReference type="Pfam" id="PF07738">
    <property type="entry name" value="Sad1_UNC"/>
    <property type="match status" value="1"/>
</dbReference>
<feature type="region of interest" description="Disordered" evidence="5">
    <location>
        <begin position="487"/>
        <end position="517"/>
    </location>
</feature>
<feature type="domain" description="SUN" evidence="8">
    <location>
        <begin position="117"/>
        <end position="291"/>
    </location>
</feature>
<sequence>MSRLHRFLHRWVIVSWLTLAIGGFEVQQALSDGSESNNVNKLVPEQRPGDAATGTPMGDQIVLLSRDEIEDPREEDDGHMRSNGSPGNNVDGQIHATEAKPSDHVPPAMEDSIDFIASEPSTDQLEKIKLKSQKKLRDPAKSSNYASGERGAKIIYSTPGSNHVSSILVKDLDRYMIAECEGITTVIIQLSEAVHIDTIQLRSLEYYSAGVKEFQIFGIGPHEQIKAPLEHDTDEEWDFLQEFVAENTREAQIFYLDEPASVYFVKFRVLSWHPGQSVCTLSSFEVYGENENAKLIREIEEHDQKIQEKLDQQRNKKNATTENFAPPSNPESTGHTGEVSNLDGSGINPGKEATLDETRGSGGSSSTQANDGDKNDKPMTERWESAGSAAAGIGVSPSSSPSSPSPSSSPTSLSSSSSSSSTPPPNVTIEDSTRMGSEWILCARENQTCNFNGTKQVRFGTQEVWSEEVLTGPVHCSTDVFDLDEKRDSKEQQTLTDKQHSSSSSSTAEVDSLHKGPGSANEVLLTMRNDQTNVNFACYIKLAPGELKDHIKDTNKALIALKHPKDKAAAAEAAASDSPSENNEGVNKNSTNLIAAAGSASAAIAAFPSSDEPNGAKGVHDQHQQQDRSGESQPSGAGGSLGETSAEEGSGGGGKVKEKRSPREKHGKSARGTPMQILTKKVKRIEMEQTEVVLDVHEMRSDVEDMAKLVRLRDQKLKDLTQILDEHRIDSDTLLKLNATLEHYKIVTDQLRSELATLKFECLAIALGLGISVMLWMHLERHPTNPNEDLIDRKKPALVKNSRPETGVVPHNPSPYGVHGPVENALNCWGMVVQIVDCMLWMGFFVVLVLALVPSTDEVLKMCGAEAPPGLHEIATGGS</sequence>
<keyword evidence="2 6" id="KW-0812">Transmembrane</keyword>
<name>A0A7S4DNP4_9EUKA</name>
<feature type="compositionally biased region" description="Low complexity" evidence="5">
    <location>
        <begin position="396"/>
        <end position="421"/>
    </location>
</feature>
<keyword evidence="4 6" id="KW-0472">Membrane</keyword>
<accession>A0A7S4DNP4</accession>
<dbReference type="AlphaFoldDB" id="A0A7S4DNP4"/>
<dbReference type="EMBL" id="HBIV01016889">
    <property type="protein sequence ID" value="CAE0660699.1"/>
    <property type="molecule type" value="Transcribed_RNA"/>
</dbReference>
<dbReference type="InterPro" id="IPR008979">
    <property type="entry name" value="Galactose-bd-like_sf"/>
</dbReference>
<dbReference type="Gene3D" id="2.60.120.260">
    <property type="entry name" value="Galactose-binding domain-like"/>
    <property type="match status" value="1"/>
</dbReference>
<feature type="signal peptide" evidence="7">
    <location>
        <begin position="1"/>
        <end position="23"/>
    </location>
</feature>
<feature type="region of interest" description="Disordered" evidence="5">
    <location>
        <begin position="308"/>
        <end position="431"/>
    </location>
</feature>
<evidence type="ECO:0000313" key="9">
    <source>
        <dbReference type="EMBL" id="CAE0660699.1"/>
    </source>
</evidence>
<evidence type="ECO:0000256" key="7">
    <source>
        <dbReference type="SAM" id="SignalP"/>
    </source>
</evidence>
<evidence type="ECO:0000256" key="6">
    <source>
        <dbReference type="SAM" id="Phobius"/>
    </source>
</evidence>
<feature type="compositionally biased region" description="Basic and acidic residues" evidence="5">
    <location>
        <begin position="618"/>
        <end position="630"/>
    </location>
</feature>
<evidence type="ECO:0000259" key="8">
    <source>
        <dbReference type="PROSITE" id="PS51469"/>
    </source>
</evidence>
<dbReference type="PROSITE" id="PS51469">
    <property type="entry name" value="SUN"/>
    <property type="match status" value="1"/>
</dbReference>
<keyword evidence="3 6" id="KW-1133">Transmembrane helix</keyword>
<feature type="region of interest" description="Disordered" evidence="5">
    <location>
        <begin position="72"/>
        <end position="106"/>
    </location>
</feature>
<feature type="region of interest" description="Disordered" evidence="5">
    <location>
        <begin position="607"/>
        <end position="677"/>
    </location>
</feature>
<feature type="compositionally biased region" description="Polar residues" evidence="5">
    <location>
        <begin position="82"/>
        <end position="91"/>
    </location>
</feature>
<dbReference type="InterPro" id="IPR012919">
    <property type="entry name" value="SUN_dom"/>
</dbReference>
<proteinExistence type="predicted"/>
<gene>
    <name evidence="9" type="ORF">LGLO00237_LOCUS12285</name>
</gene>
<evidence type="ECO:0000256" key="2">
    <source>
        <dbReference type="ARBA" id="ARBA00022692"/>
    </source>
</evidence>
<feature type="region of interest" description="Disordered" evidence="5">
    <location>
        <begin position="32"/>
        <end position="60"/>
    </location>
</feature>
<dbReference type="GO" id="GO:0005737">
    <property type="term" value="C:cytoplasm"/>
    <property type="evidence" value="ECO:0007669"/>
    <property type="project" value="TreeGrafter"/>
</dbReference>
<dbReference type="GO" id="GO:0012505">
    <property type="term" value="C:endomembrane system"/>
    <property type="evidence" value="ECO:0007669"/>
    <property type="project" value="UniProtKB-SubCell"/>
</dbReference>
<protein>
    <recommendedName>
        <fullName evidence="8">SUN domain-containing protein</fullName>
    </recommendedName>
</protein>
<feature type="transmembrane region" description="Helical" evidence="6">
    <location>
        <begin position="829"/>
        <end position="853"/>
    </location>
</feature>